<comment type="caution">
    <text evidence="1">The sequence shown here is derived from an EMBL/GenBank/DDBJ whole genome shotgun (WGS) entry which is preliminary data.</text>
</comment>
<reference evidence="2" key="1">
    <citation type="journal article" date="2019" name="Int. J. Syst. Evol. Microbiol.">
        <title>The Global Catalogue of Microorganisms (GCM) 10K type strain sequencing project: providing services to taxonomists for standard genome sequencing and annotation.</title>
        <authorList>
            <consortium name="The Broad Institute Genomics Platform"/>
            <consortium name="The Broad Institute Genome Sequencing Center for Infectious Disease"/>
            <person name="Wu L."/>
            <person name="Ma J."/>
        </authorList>
    </citation>
    <scope>NUCLEOTIDE SEQUENCE [LARGE SCALE GENOMIC DNA]</scope>
    <source>
        <strain evidence="2">CGMCC 1.15297</strain>
    </source>
</reference>
<protein>
    <submittedName>
        <fullName evidence="1">Uncharacterized protein</fullName>
    </submittedName>
</protein>
<keyword evidence="2" id="KW-1185">Reference proteome</keyword>
<sequence length="97" mass="10616">MQVAKIQQAQERLIAALDACDAHAILEASGDLSGLIDEIEDISALYADAETREALEHVERLSHAAAHRLRVLTDQTRERLQMLGVDEGPLLYGPRAA</sequence>
<accession>A0ABQ1FI30</accession>
<dbReference type="Proteomes" id="UP000603317">
    <property type="component" value="Unassembled WGS sequence"/>
</dbReference>
<gene>
    <name evidence="1" type="ORF">GCM10010923_24990</name>
</gene>
<name>A0ABQ1FI30_9SPHN</name>
<dbReference type="RefSeq" id="WP_188643011.1">
    <property type="nucleotide sequence ID" value="NZ_BMID01000001.1"/>
</dbReference>
<evidence type="ECO:0000313" key="1">
    <source>
        <dbReference type="EMBL" id="GGA13235.1"/>
    </source>
</evidence>
<organism evidence="1 2">
    <name type="scientific">Blastomonas marina</name>
    <dbReference type="NCBI Taxonomy" id="1867408"/>
    <lineage>
        <taxon>Bacteria</taxon>
        <taxon>Pseudomonadati</taxon>
        <taxon>Pseudomonadota</taxon>
        <taxon>Alphaproteobacteria</taxon>
        <taxon>Sphingomonadales</taxon>
        <taxon>Sphingomonadaceae</taxon>
        <taxon>Blastomonas</taxon>
    </lineage>
</organism>
<dbReference type="EMBL" id="BMID01000001">
    <property type="protein sequence ID" value="GGA13235.1"/>
    <property type="molecule type" value="Genomic_DNA"/>
</dbReference>
<proteinExistence type="predicted"/>
<evidence type="ECO:0000313" key="2">
    <source>
        <dbReference type="Proteomes" id="UP000603317"/>
    </source>
</evidence>